<evidence type="ECO:0000256" key="3">
    <source>
        <dbReference type="ARBA" id="ARBA00022771"/>
    </source>
</evidence>
<protein>
    <submittedName>
        <fullName evidence="8">Uncharacterized protein</fullName>
    </submittedName>
</protein>
<evidence type="ECO:0000256" key="5">
    <source>
        <dbReference type="ARBA" id="ARBA00023125"/>
    </source>
</evidence>
<dbReference type="InterPro" id="IPR013955">
    <property type="entry name" value="Rep_factor-A_C"/>
</dbReference>
<dbReference type="AlphaFoldDB" id="A0A166IY94"/>
<evidence type="ECO:0000256" key="2">
    <source>
        <dbReference type="ARBA" id="ARBA00022723"/>
    </source>
</evidence>
<name>A0A166IY94_DAUCS</name>
<dbReference type="InterPro" id="IPR012340">
    <property type="entry name" value="NA-bd_OB-fold"/>
</dbReference>
<keyword evidence="3" id="KW-0863">Zinc-finger</keyword>
<reference evidence="8" key="2">
    <citation type="submission" date="2022-03" db="EMBL/GenBank/DDBJ databases">
        <title>Draft title - Genomic analysis of global carrot germplasm unveils the trajectory of domestication and the origin of high carotenoid orange carrot.</title>
        <authorList>
            <person name="Iorizzo M."/>
            <person name="Ellison S."/>
            <person name="Senalik D."/>
            <person name="Macko-Podgorni A."/>
            <person name="Grzebelus D."/>
            <person name="Bostan H."/>
            <person name="Rolling W."/>
            <person name="Curaba J."/>
            <person name="Simon P."/>
        </authorList>
    </citation>
    <scope>NUCLEOTIDE SEQUENCE</scope>
    <source>
        <tissue evidence="8">Leaf</tissue>
    </source>
</reference>
<dbReference type="Gene3D" id="2.40.50.140">
    <property type="entry name" value="Nucleic acid-binding proteins"/>
    <property type="match status" value="3"/>
</dbReference>
<evidence type="ECO:0000256" key="1">
    <source>
        <dbReference type="ARBA" id="ARBA00005690"/>
    </source>
</evidence>
<comment type="similarity">
    <text evidence="1">Belongs to the replication factor A protein 1 family.</text>
</comment>
<evidence type="ECO:0000259" key="6">
    <source>
        <dbReference type="Pfam" id="PF02721"/>
    </source>
</evidence>
<dbReference type="Pfam" id="PF02721">
    <property type="entry name" value="DUF223"/>
    <property type="match status" value="1"/>
</dbReference>
<dbReference type="Gramene" id="KZN11620">
    <property type="protein sequence ID" value="KZN11620"/>
    <property type="gene ID" value="DCAR_004276"/>
</dbReference>
<keyword evidence="2" id="KW-0479">Metal-binding</keyword>
<evidence type="ECO:0000256" key="4">
    <source>
        <dbReference type="ARBA" id="ARBA00022833"/>
    </source>
</evidence>
<dbReference type="Pfam" id="PF08646">
    <property type="entry name" value="Rep_fac-A_C"/>
    <property type="match status" value="1"/>
</dbReference>
<gene>
    <name evidence="8" type="ORF">DCAR_0104595</name>
</gene>
<feature type="domain" description="Replication factor A C-terminal" evidence="7">
    <location>
        <begin position="320"/>
        <end position="437"/>
    </location>
</feature>
<dbReference type="CDD" id="cd04480">
    <property type="entry name" value="RPA1_DBD_A_like"/>
    <property type="match status" value="1"/>
</dbReference>
<dbReference type="PANTHER" id="PTHR47165">
    <property type="entry name" value="OS03G0429900 PROTEIN"/>
    <property type="match status" value="1"/>
</dbReference>
<organism evidence="8 9">
    <name type="scientific">Daucus carota subsp. sativus</name>
    <name type="common">Carrot</name>
    <dbReference type="NCBI Taxonomy" id="79200"/>
    <lineage>
        <taxon>Eukaryota</taxon>
        <taxon>Viridiplantae</taxon>
        <taxon>Streptophyta</taxon>
        <taxon>Embryophyta</taxon>
        <taxon>Tracheophyta</taxon>
        <taxon>Spermatophyta</taxon>
        <taxon>Magnoliopsida</taxon>
        <taxon>eudicotyledons</taxon>
        <taxon>Gunneridae</taxon>
        <taxon>Pentapetalae</taxon>
        <taxon>asterids</taxon>
        <taxon>campanulids</taxon>
        <taxon>Apiales</taxon>
        <taxon>Apiaceae</taxon>
        <taxon>Apioideae</taxon>
        <taxon>Scandiceae</taxon>
        <taxon>Daucinae</taxon>
        <taxon>Daucus</taxon>
        <taxon>Daucus sect. Daucus</taxon>
    </lineage>
</organism>
<dbReference type="EMBL" id="CP093343">
    <property type="protein sequence ID" value="WOG85407.1"/>
    <property type="molecule type" value="Genomic_DNA"/>
</dbReference>
<keyword evidence="4" id="KW-0862">Zinc</keyword>
<dbReference type="InterPro" id="IPR047192">
    <property type="entry name" value="Euk_RPA1_DBD_C"/>
</dbReference>
<dbReference type="GO" id="GO:0003677">
    <property type="term" value="F:DNA binding"/>
    <property type="evidence" value="ECO:0007669"/>
    <property type="project" value="UniProtKB-KW"/>
</dbReference>
<dbReference type="InterPro" id="IPR003871">
    <property type="entry name" value="RFA1B/D_OB_1st"/>
</dbReference>
<dbReference type="CDD" id="cd04476">
    <property type="entry name" value="RPA1_DBD_C"/>
    <property type="match status" value="1"/>
</dbReference>
<dbReference type="GO" id="GO:0008270">
    <property type="term" value="F:zinc ion binding"/>
    <property type="evidence" value="ECO:0007669"/>
    <property type="project" value="UniProtKB-KW"/>
</dbReference>
<evidence type="ECO:0000313" key="9">
    <source>
        <dbReference type="Proteomes" id="UP000077755"/>
    </source>
</evidence>
<keyword evidence="5" id="KW-0238">DNA-binding</keyword>
<reference evidence="8" key="1">
    <citation type="journal article" date="2016" name="Nat. Genet.">
        <title>A high-quality carrot genome assembly provides new insights into carotenoid accumulation and asterid genome evolution.</title>
        <authorList>
            <person name="Iorizzo M."/>
            <person name="Ellison S."/>
            <person name="Senalik D."/>
            <person name="Zeng P."/>
            <person name="Satapoomin P."/>
            <person name="Huang J."/>
            <person name="Bowman M."/>
            <person name="Iovene M."/>
            <person name="Sanseverino W."/>
            <person name="Cavagnaro P."/>
            <person name="Yildiz M."/>
            <person name="Macko-Podgorni A."/>
            <person name="Moranska E."/>
            <person name="Grzebelus E."/>
            <person name="Grzebelus D."/>
            <person name="Ashrafi H."/>
            <person name="Zheng Z."/>
            <person name="Cheng S."/>
            <person name="Spooner D."/>
            <person name="Van Deynze A."/>
            <person name="Simon P."/>
        </authorList>
    </citation>
    <scope>NUCLEOTIDE SEQUENCE</scope>
    <source>
        <tissue evidence="8">Leaf</tissue>
    </source>
</reference>
<feature type="domain" description="Replication protein A 70 kDa DNA-binding subunit B/D first OB fold" evidence="6">
    <location>
        <begin position="1"/>
        <end position="101"/>
    </location>
</feature>
<dbReference type="SUPFAM" id="SSF50249">
    <property type="entry name" value="Nucleic acid-binding proteins"/>
    <property type="match status" value="2"/>
</dbReference>
<accession>A0A166IY94</accession>
<keyword evidence="9" id="KW-1185">Reference proteome</keyword>
<dbReference type="OMA" id="FEVTHCN"/>
<evidence type="ECO:0000259" key="7">
    <source>
        <dbReference type="Pfam" id="PF08646"/>
    </source>
</evidence>
<dbReference type="Proteomes" id="UP000077755">
    <property type="component" value="Chromosome 1"/>
</dbReference>
<evidence type="ECO:0000313" key="8">
    <source>
        <dbReference type="EMBL" id="WOG85407.1"/>
    </source>
</evidence>
<dbReference type="PANTHER" id="PTHR47165:SF4">
    <property type="entry name" value="OS03G0429900 PROTEIN"/>
    <property type="match status" value="1"/>
</dbReference>
<sequence>MISALTPQKDSDTINVRVTRVWEAINKRNGQVMFTNLILLDEQDNHILATVRNNQKDIYLPLLSEQGVYNISNLKVVPGPPSYRSVDNDLAINFYYKTKIQAAADTGVIPHHKFELKQFKDIPNYVANVANFIDIMGLVINYGELETRTNGAQKMDVTLSNDRQEPIVFTIAHLNMIRNLKFISTCKTNNNRLFISSKTRNERVIVALWESRATNFLDLLPKEGKDPVFVVITGLLAKKYSENVLLSSSDATKTYFNIDYPPLQSMRQAISEENANRGKEMPAPVTLRFVQSENTSAGESNIRDILEAKLPAATTFLRRTCEATIVAVMEGEGWYYNCCPRCARKVQNTEGKYYCTFCSKEAEDFRPRFKLTVRVEDSTAQTTFTLFNKEAEQIVGIPVDKIIDELPEGTNIGEIPPVIRNIIGKRCVFDVKINEYNTVRGYEDYTVFRLKLSDQMERASTSNKDNTDSSKKQRVN</sequence>
<proteinExistence type="inferred from homology"/>